<dbReference type="EMBL" id="CABD030114542">
    <property type="status" value="NOT_ANNOTATED_CDS"/>
    <property type="molecule type" value="Genomic_DNA"/>
</dbReference>
<evidence type="ECO:0000313" key="3">
    <source>
        <dbReference type="Proteomes" id="UP000001519"/>
    </source>
</evidence>
<organism evidence="2 3">
    <name type="scientific">Gorilla gorilla gorilla</name>
    <name type="common">Western lowland gorilla</name>
    <dbReference type="NCBI Taxonomy" id="9595"/>
    <lineage>
        <taxon>Eukaryota</taxon>
        <taxon>Metazoa</taxon>
        <taxon>Chordata</taxon>
        <taxon>Craniata</taxon>
        <taxon>Vertebrata</taxon>
        <taxon>Euteleostomi</taxon>
        <taxon>Mammalia</taxon>
        <taxon>Eutheria</taxon>
        <taxon>Euarchontoglires</taxon>
        <taxon>Primates</taxon>
        <taxon>Haplorrhini</taxon>
        <taxon>Catarrhini</taxon>
        <taxon>Hominidae</taxon>
        <taxon>Gorilla</taxon>
    </lineage>
</organism>
<keyword evidence="1" id="KW-0812">Transmembrane</keyword>
<reference evidence="3" key="1">
    <citation type="submission" date="2011-05" db="EMBL/GenBank/DDBJ databases">
        <title>Insights into the evolution of the great apes provided by the gorilla genome.</title>
        <authorList>
            <person name="Scally A."/>
        </authorList>
    </citation>
    <scope>NUCLEOTIDE SEQUENCE [LARGE SCALE GENOMIC DNA]</scope>
</reference>
<name>A0A2I2ZGQ8_GORGO</name>
<reference evidence="2 3" key="2">
    <citation type="journal article" date="2012" name="Nature">
        <title>Insights into hominid evolution from the gorilla genome sequence.</title>
        <authorList>
            <person name="Scally A."/>
            <person name="Dutheil J.Y."/>
            <person name="Hillier L.W."/>
            <person name="Jordan G.E."/>
            <person name="Goodhead I."/>
            <person name="Herrero J."/>
            <person name="Hobolth A."/>
            <person name="Lappalainen T."/>
            <person name="Mailund T."/>
            <person name="Marques-Bonet T."/>
            <person name="McCarthy S."/>
            <person name="Montgomery S.H."/>
            <person name="Schwalie P.C."/>
            <person name="Tang Y.A."/>
            <person name="Ward M.C."/>
            <person name="Xue Y."/>
            <person name="Yngvadottir B."/>
            <person name="Alkan C."/>
            <person name="Andersen L.N."/>
            <person name="Ayub Q."/>
            <person name="Ball E.V."/>
            <person name="Beal K."/>
            <person name="Bradley B.J."/>
            <person name="Chen Y."/>
            <person name="Clee C.M."/>
            <person name="Fitzgerald S."/>
            <person name="Graves T.A."/>
            <person name="Gu Y."/>
            <person name="Heath P."/>
            <person name="Heger A."/>
            <person name="Karakoc E."/>
            <person name="Kolb-Kokocinski A."/>
            <person name="Laird G.K."/>
            <person name="Lunter G."/>
            <person name="Meader S."/>
            <person name="Mort M."/>
            <person name="Mullikin J.C."/>
            <person name="Munch K."/>
            <person name="O'Connor T.D."/>
            <person name="Phillips A.D."/>
            <person name="Prado-Martinez J."/>
            <person name="Rogers A.S."/>
            <person name="Sajjadian S."/>
            <person name="Schmidt D."/>
            <person name="Shaw K."/>
            <person name="Simpson J.T."/>
            <person name="Stenson P.D."/>
            <person name="Turner D.J."/>
            <person name="Vigilant L."/>
            <person name="Vilella A.J."/>
            <person name="Whitener W."/>
            <person name="Zhu B."/>
            <person name="Cooper D.N."/>
            <person name="de Jong P."/>
            <person name="Dermitzakis E.T."/>
            <person name="Eichler E.E."/>
            <person name="Flicek P."/>
            <person name="Goldman N."/>
            <person name="Mundy N.I."/>
            <person name="Ning Z."/>
            <person name="Odom D.T."/>
            <person name="Ponting C.P."/>
            <person name="Quail M.A."/>
            <person name="Ryder O.A."/>
            <person name="Searle S.M."/>
            <person name="Warren W.C."/>
            <person name="Wilson R.K."/>
            <person name="Schierup M.H."/>
            <person name="Rogers J."/>
            <person name="Tyler-Smith C."/>
            <person name="Durbin R."/>
        </authorList>
    </citation>
    <scope>NUCLEOTIDE SEQUENCE [LARGE SCALE GENOMIC DNA]</scope>
</reference>
<evidence type="ECO:0000256" key="1">
    <source>
        <dbReference type="SAM" id="Phobius"/>
    </source>
</evidence>
<feature type="transmembrane region" description="Helical" evidence="1">
    <location>
        <begin position="20"/>
        <end position="41"/>
    </location>
</feature>
<keyword evidence="1" id="KW-1133">Transmembrane helix</keyword>
<keyword evidence="1" id="KW-0472">Membrane</keyword>
<dbReference type="Proteomes" id="UP000001519">
    <property type="component" value="Chromosome 19"/>
</dbReference>
<proteinExistence type="predicted"/>
<evidence type="ECO:0000313" key="2">
    <source>
        <dbReference type="Ensembl" id="ENSGGOP00000046445.1"/>
    </source>
</evidence>
<protein>
    <submittedName>
        <fullName evidence="2">Uncharacterized protein</fullName>
    </submittedName>
</protein>
<dbReference type="Ensembl" id="ENSGGOT00000058694.1">
    <property type="protein sequence ID" value="ENSGGOP00000046445.1"/>
    <property type="gene ID" value="ENSGGOG00000041809.1"/>
</dbReference>
<keyword evidence="3" id="KW-1185">Reference proteome</keyword>
<sequence length="59" mass="6932">TLRLSTPHRTAVVHCFSKKLNTILFIFISIVFASMLCHSWVKLYLINSKIDIFPTYYHC</sequence>
<dbReference type="InParanoid" id="A0A2I2ZGQ8"/>
<dbReference type="AlphaFoldDB" id="A0A2I2ZGQ8"/>
<dbReference type="OMA" id="CHSWVKL"/>
<reference evidence="2" key="4">
    <citation type="submission" date="2025-09" db="UniProtKB">
        <authorList>
            <consortium name="Ensembl"/>
        </authorList>
    </citation>
    <scope>IDENTIFICATION</scope>
</reference>
<accession>A0A2I2ZGQ8</accession>
<reference evidence="2" key="3">
    <citation type="submission" date="2025-08" db="UniProtKB">
        <authorList>
            <consortium name="Ensembl"/>
        </authorList>
    </citation>
    <scope>IDENTIFICATION</scope>
</reference>
<dbReference type="GeneTree" id="ENSGT00910000147852"/>